<comment type="caution">
    <text evidence="2">The sequence shown here is derived from an EMBL/GenBank/DDBJ whole genome shotgun (WGS) entry which is preliminary data.</text>
</comment>
<dbReference type="OrthoDB" id="10569959at2759"/>
<name>A0A1J9QQA5_9PEZI</name>
<dbReference type="Proteomes" id="UP000183809">
    <property type="component" value="Unassembled WGS sequence"/>
</dbReference>
<feature type="compositionally biased region" description="Acidic residues" evidence="1">
    <location>
        <begin position="59"/>
        <end position="83"/>
    </location>
</feature>
<organism evidence="2 3">
    <name type="scientific">Diplodia corticola</name>
    <dbReference type="NCBI Taxonomy" id="236234"/>
    <lineage>
        <taxon>Eukaryota</taxon>
        <taxon>Fungi</taxon>
        <taxon>Dikarya</taxon>
        <taxon>Ascomycota</taxon>
        <taxon>Pezizomycotina</taxon>
        <taxon>Dothideomycetes</taxon>
        <taxon>Dothideomycetes incertae sedis</taxon>
        <taxon>Botryosphaeriales</taxon>
        <taxon>Botryosphaeriaceae</taxon>
        <taxon>Diplodia</taxon>
    </lineage>
</organism>
<protein>
    <submittedName>
        <fullName evidence="2">Uncharacterized protein</fullName>
    </submittedName>
</protein>
<evidence type="ECO:0000313" key="2">
    <source>
        <dbReference type="EMBL" id="OJD30210.1"/>
    </source>
</evidence>
<sequence length="974" mass="110790">MRQLAHSASTNTYKPRTYSLLTPTMPRNRSSFAASDSTFSYSELDEREDTTGPAYDDPFVSDDELESSDEDTDEENEEQDMDDAASWRVWEPSSDNSETGWRPPDPEREMETTDGADRLRTFQQLPGEAQVRVVVLHQAEGVPIMQAIDEVAAEHRLRLHEQPIQAREARAAAARLMLERVDENLFNHWLRLNILVQALPAEQQETGRRVLRLVSADPRGLKNVYAATSAAVALNNPFIDRSLHAIAVSAHSSNRNSEDLRGLHRYDRSQTLPDPEPVEDPPANICTPNHLLAGEKKLFEASRRMWRALKKHRDIVDQLVDEILTSSSLDDDNPVMKELRQIEPGYSAEEAARQVINRRLGSPAWNDVGTRDLPAMLLGTFFKCVLGTWDRPSWDVLWDVANWEQWHIKSPALAAHKAIKPLLRMAKSLGISVKKSREVLLLDIKDLGPSPASARRERFLHELDEMDTVSHGAGNFDELCRVMRDDILTWPTTVRNRIFTLSMLWKAWESTEMLSGATTVILNPLRMLNSEPTELERPSSLTYLISVRARRRNWLVKNLSRFSLYHHDAVRQFRGLVEGCQNARAKALILEGIPECGYGANLERARDIAKAANLAKPIVDSADMLLAQQLQMEAVSKRIRVLEHQHLEYFRRLYMPTIERILVGRAKEAVDLEILMYQMPIDYHHYCGRADLGPALRKIVDAAEQHEDLEIISELSVAAANEPLEAVLDLIAKHLEDSEGTYLASEEVRLITELLFRFLYLTFEETLITRVDIARCLTRHCWFFGLYRAWMDWQADLCVLVDTLSASLHDSREDWPEHRQGVSADLAAALREPDKDFKAIEILVSREACHLPSSTKVEVFRLFDQLHLLRIATGVYLDLPDRADAYVLPEDFIVGEAGRSWGEDEDALSMVWLHEIVRFDKSVLDGGKASLVDRRAKKFGHNDRLKSWGLEELCERPVDEDCGGGGSAPVVYRY</sequence>
<dbReference type="GeneID" id="31018460"/>
<feature type="compositionally biased region" description="Polar residues" evidence="1">
    <location>
        <begin position="1"/>
        <end position="41"/>
    </location>
</feature>
<gene>
    <name evidence="2" type="ORF">BKCO1_6400045</name>
</gene>
<evidence type="ECO:0000313" key="3">
    <source>
        <dbReference type="Proteomes" id="UP000183809"/>
    </source>
</evidence>
<evidence type="ECO:0000256" key="1">
    <source>
        <dbReference type="SAM" id="MobiDB-lite"/>
    </source>
</evidence>
<reference evidence="2 3" key="1">
    <citation type="submission" date="2016-10" db="EMBL/GenBank/DDBJ databases">
        <title>Proteomics and genomics reveal pathogen-plant mechanisms compatible with a hemibiotrophic lifestyle of Diplodia corticola.</title>
        <authorList>
            <person name="Fernandes I."/>
            <person name="De Jonge R."/>
            <person name="Van De Peer Y."/>
            <person name="Devreese B."/>
            <person name="Alves A."/>
            <person name="Esteves A.C."/>
        </authorList>
    </citation>
    <scope>NUCLEOTIDE SEQUENCE [LARGE SCALE GENOMIC DNA]</scope>
    <source>
        <strain evidence="2 3">CBS 112549</strain>
    </source>
</reference>
<keyword evidence="3" id="KW-1185">Reference proteome</keyword>
<accession>A0A1J9QQA5</accession>
<feature type="region of interest" description="Disordered" evidence="1">
    <location>
        <begin position="1"/>
        <end position="111"/>
    </location>
</feature>
<proteinExistence type="predicted"/>
<dbReference type="RefSeq" id="XP_020126470.1">
    <property type="nucleotide sequence ID" value="XM_020278199.1"/>
</dbReference>
<dbReference type="AlphaFoldDB" id="A0A1J9QQA5"/>
<dbReference type="EMBL" id="MNUE01000064">
    <property type="protein sequence ID" value="OJD30210.1"/>
    <property type="molecule type" value="Genomic_DNA"/>
</dbReference>